<keyword evidence="1" id="KW-1133">Transmembrane helix</keyword>
<dbReference type="EMBL" id="LAZR01001928">
    <property type="protein sequence ID" value="KKN36990.1"/>
    <property type="molecule type" value="Genomic_DNA"/>
</dbReference>
<gene>
    <name evidence="2" type="ORF">LCGC14_0768010</name>
</gene>
<protein>
    <submittedName>
        <fullName evidence="2">Uncharacterized protein</fullName>
    </submittedName>
</protein>
<proteinExistence type="predicted"/>
<reference evidence="2" key="1">
    <citation type="journal article" date="2015" name="Nature">
        <title>Complex archaea that bridge the gap between prokaryotes and eukaryotes.</title>
        <authorList>
            <person name="Spang A."/>
            <person name="Saw J.H."/>
            <person name="Jorgensen S.L."/>
            <person name="Zaremba-Niedzwiedzka K."/>
            <person name="Martijn J."/>
            <person name="Lind A.E."/>
            <person name="van Eijk R."/>
            <person name="Schleper C."/>
            <person name="Guy L."/>
            <person name="Ettema T.J."/>
        </authorList>
    </citation>
    <scope>NUCLEOTIDE SEQUENCE</scope>
</reference>
<evidence type="ECO:0000313" key="2">
    <source>
        <dbReference type="EMBL" id="KKN36990.1"/>
    </source>
</evidence>
<name>A0A0F9PZ89_9ZZZZ</name>
<evidence type="ECO:0000256" key="1">
    <source>
        <dbReference type="SAM" id="Phobius"/>
    </source>
</evidence>
<dbReference type="AlphaFoldDB" id="A0A0F9PZ89"/>
<feature type="transmembrane region" description="Helical" evidence="1">
    <location>
        <begin position="38"/>
        <end position="58"/>
    </location>
</feature>
<keyword evidence="1" id="KW-0472">Membrane</keyword>
<keyword evidence="1" id="KW-0812">Transmembrane</keyword>
<organism evidence="2">
    <name type="scientific">marine sediment metagenome</name>
    <dbReference type="NCBI Taxonomy" id="412755"/>
    <lineage>
        <taxon>unclassified sequences</taxon>
        <taxon>metagenomes</taxon>
        <taxon>ecological metagenomes</taxon>
    </lineage>
</organism>
<accession>A0A0F9PZ89</accession>
<sequence length="67" mass="6923">MQRSVTQFAIALLLSFFLGAATLAAVVAEVTNNGESTLTLALVTGLVAANSQAVAFLFRTNNTPASH</sequence>
<comment type="caution">
    <text evidence="2">The sequence shown here is derived from an EMBL/GenBank/DDBJ whole genome shotgun (WGS) entry which is preliminary data.</text>
</comment>